<comment type="caution">
    <text evidence="2">The sequence shown here is derived from an EMBL/GenBank/DDBJ whole genome shotgun (WGS) entry which is preliminary data.</text>
</comment>
<keyword evidence="3" id="KW-1185">Reference proteome</keyword>
<dbReference type="PROSITE" id="PS51257">
    <property type="entry name" value="PROKAR_LIPOPROTEIN"/>
    <property type="match status" value="1"/>
</dbReference>
<organism evidence="2 3">
    <name type="scientific">Pallidibacillus pasinlerensis</name>
    <dbReference type="NCBI Taxonomy" id="2703818"/>
    <lineage>
        <taxon>Bacteria</taxon>
        <taxon>Bacillati</taxon>
        <taxon>Bacillota</taxon>
        <taxon>Bacilli</taxon>
        <taxon>Bacillales</taxon>
        <taxon>Bacillaceae</taxon>
        <taxon>Pallidibacillus</taxon>
    </lineage>
</organism>
<dbReference type="Gene3D" id="3.20.20.190">
    <property type="entry name" value="Phosphatidylinositol (PI) phosphodiesterase"/>
    <property type="match status" value="1"/>
</dbReference>
<dbReference type="SUPFAM" id="SSF51695">
    <property type="entry name" value="PLC-like phosphodiesterases"/>
    <property type="match status" value="1"/>
</dbReference>
<sequence length="308" mass="34951">MWISLRRILLAFSFIFITLFITGCNTSHTTNVVNTVSDLHINQTSLLESEDLLIIAHRGASAYAPEHTLVSYKLAKELGADYIEIDLQMTKDGHLVAMHDDTVDRTTNSEGKVSNFTLAELKKLDAGSWFNEELPEYANPDFENLKVPTLREIFEEFGHDVNYYIETKNPDQYTNMESALLSLLDEFGLLDETVEPGKVLIQSFSEKSLRTIHEMEPSLSLVQLQTQKEAKKATKKTFKKISEYAVAVGPNYKAIDEDYVKKATDAGLHVHPFTVDDPQEIEQLENWGVAGVFTNYTDIYEKLAKVRF</sequence>
<dbReference type="CDD" id="cd08601">
    <property type="entry name" value="GDPD_SaGlpQ_like"/>
    <property type="match status" value="1"/>
</dbReference>
<gene>
    <name evidence="2" type="ORF">GW534_09780</name>
</gene>
<dbReference type="PANTHER" id="PTHR46211">
    <property type="entry name" value="GLYCEROPHOSPHORYL DIESTER PHOSPHODIESTERASE"/>
    <property type="match status" value="1"/>
</dbReference>
<evidence type="ECO:0000313" key="2">
    <source>
        <dbReference type="EMBL" id="NCU18006.1"/>
    </source>
</evidence>
<protein>
    <submittedName>
        <fullName evidence="2">Glycerophosphodiester phosphodiesterase</fullName>
    </submittedName>
</protein>
<dbReference type="EMBL" id="JAACYS010000042">
    <property type="protein sequence ID" value="NCU18006.1"/>
    <property type="molecule type" value="Genomic_DNA"/>
</dbReference>
<evidence type="ECO:0000313" key="3">
    <source>
        <dbReference type="Proteomes" id="UP000743899"/>
    </source>
</evidence>
<name>A0ABX0A667_9BACI</name>
<dbReference type="Proteomes" id="UP000743899">
    <property type="component" value="Unassembled WGS sequence"/>
</dbReference>
<dbReference type="PROSITE" id="PS51704">
    <property type="entry name" value="GP_PDE"/>
    <property type="match status" value="1"/>
</dbReference>
<feature type="domain" description="GP-PDE" evidence="1">
    <location>
        <begin position="52"/>
        <end position="304"/>
    </location>
</feature>
<dbReference type="Pfam" id="PF03009">
    <property type="entry name" value="GDPD"/>
    <property type="match status" value="1"/>
</dbReference>
<reference evidence="2 3" key="1">
    <citation type="submission" date="2020-01" db="EMBL/GenBank/DDBJ databases">
        <title>A novel Bacillus sp. from Pasinler.</title>
        <authorList>
            <person name="Adiguzel A."/>
            <person name="Ay H."/>
            <person name="Baltaci M.O."/>
        </authorList>
    </citation>
    <scope>NUCLEOTIDE SEQUENCE [LARGE SCALE GENOMIC DNA]</scope>
    <source>
        <strain evidence="2 3">P1</strain>
    </source>
</reference>
<dbReference type="PANTHER" id="PTHR46211:SF7">
    <property type="entry name" value="GLYCEROPHOSPHODIESTER PHOSPHODIESTERASE"/>
    <property type="match status" value="1"/>
</dbReference>
<dbReference type="InterPro" id="IPR030395">
    <property type="entry name" value="GP_PDE_dom"/>
</dbReference>
<evidence type="ECO:0000259" key="1">
    <source>
        <dbReference type="PROSITE" id="PS51704"/>
    </source>
</evidence>
<proteinExistence type="predicted"/>
<dbReference type="InterPro" id="IPR017946">
    <property type="entry name" value="PLC-like_Pdiesterase_TIM-brl"/>
</dbReference>
<accession>A0ABX0A667</accession>